<keyword evidence="2" id="KW-0413">Isomerase</keyword>
<name>A0A2D0NFK5_FLAN2</name>
<dbReference type="Gene3D" id="3.20.20.150">
    <property type="entry name" value="Divalent-metal-dependent TIM barrel enzymes"/>
    <property type="match status" value="1"/>
</dbReference>
<reference evidence="2 3" key="1">
    <citation type="submission" date="2017-10" db="EMBL/GenBank/DDBJ databases">
        <title>The draft genome sequence of Lewinella nigricans NBRC 102662.</title>
        <authorList>
            <person name="Wang K."/>
        </authorList>
    </citation>
    <scope>NUCLEOTIDE SEQUENCE [LARGE SCALE GENOMIC DNA]</scope>
    <source>
        <strain evidence="2 3">NBRC 102662</strain>
    </source>
</reference>
<gene>
    <name evidence="2" type="ORF">CRP01_06475</name>
</gene>
<feature type="domain" description="Xylose isomerase-like TIM barrel" evidence="1">
    <location>
        <begin position="84"/>
        <end position="312"/>
    </location>
</feature>
<dbReference type="Proteomes" id="UP000223913">
    <property type="component" value="Unassembled WGS sequence"/>
</dbReference>
<dbReference type="SUPFAM" id="SSF51658">
    <property type="entry name" value="Xylose isomerase-like"/>
    <property type="match status" value="1"/>
</dbReference>
<comment type="caution">
    <text evidence="2">The sequence shown here is derived from an EMBL/GenBank/DDBJ whole genome shotgun (WGS) entry which is preliminary data.</text>
</comment>
<organism evidence="2 3">
    <name type="scientific">Flavilitoribacter nigricans (strain ATCC 23147 / DSM 23189 / NBRC 102662 / NCIMB 1420 / SS-2)</name>
    <name type="common">Lewinella nigricans</name>
    <dbReference type="NCBI Taxonomy" id="1122177"/>
    <lineage>
        <taxon>Bacteria</taxon>
        <taxon>Pseudomonadati</taxon>
        <taxon>Bacteroidota</taxon>
        <taxon>Saprospiria</taxon>
        <taxon>Saprospirales</taxon>
        <taxon>Lewinellaceae</taxon>
        <taxon>Flavilitoribacter</taxon>
    </lineage>
</organism>
<dbReference type="OrthoDB" id="1114629at2"/>
<dbReference type="AlphaFoldDB" id="A0A2D0NFK5"/>
<dbReference type="PANTHER" id="PTHR12110">
    <property type="entry name" value="HYDROXYPYRUVATE ISOMERASE"/>
    <property type="match status" value="1"/>
</dbReference>
<protein>
    <submittedName>
        <fullName evidence="2">Xylose isomerase</fullName>
    </submittedName>
</protein>
<dbReference type="RefSeq" id="WP_099149200.1">
    <property type="nucleotide sequence ID" value="NZ_PDUD01000010.1"/>
</dbReference>
<evidence type="ECO:0000313" key="2">
    <source>
        <dbReference type="EMBL" id="PHN07271.1"/>
    </source>
</evidence>
<dbReference type="InterPro" id="IPR013022">
    <property type="entry name" value="Xyl_isomerase-like_TIM-brl"/>
</dbReference>
<accession>A0A2D0NFK5</accession>
<dbReference type="InterPro" id="IPR050312">
    <property type="entry name" value="IolE/XylAMocC-like"/>
</dbReference>
<evidence type="ECO:0000259" key="1">
    <source>
        <dbReference type="Pfam" id="PF01261"/>
    </source>
</evidence>
<dbReference type="PANTHER" id="PTHR12110:SF53">
    <property type="entry name" value="BLR5974 PROTEIN"/>
    <property type="match status" value="1"/>
</dbReference>
<evidence type="ECO:0000313" key="3">
    <source>
        <dbReference type="Proteomes" id="UP000223913"/>
    </source>
</evidence>
<keyword evidence="3" id="KW-1185">Reference proteome</keyword>
<proteinExistence type="predicted"/>
<sequence length="329" mass="36103">MKRRRFITRSGQLVLGAGLLHLTACGPNTTAEGTEDTASESEGMDAGGDLFFKISLAQWSLHKALFAKEIDNLDFARIAREEFDIDGLEYVNQFFKDKAKDNAYLTEMKKRASDHGVQNVLIMIDGEGGLGNGDEAERMKAVENHYKWVDAANFLGCSSIRVNAYGEGSSEEVAGQAVKSLSLLGDYAAQANINVIVENHGGYSSNGQWLSGVMREVGKNNVGTLPDFGNFCIERGQNDAGERICLEEYDRYKGVKELMPYAKGVSAKTHDFGPDGMETHSDYMQLMKIVKDANYTGFVGVEYEGSGVSEMEGIRLTKELLVKVGRELS</sequence>
<dbReference type="GO" id="GO:0016853">
    <property type="term" value="F:isomerase activity"/>
    <property type="evidence" value="ECO:0007669"/>
    <property type="project" value="UniProtKB-KW"/>
</dbReference>
<dbReference type="Pfam" id="PF01261">
    <property type="entry name" value="AP_endonuc_2"/>
    <property type="match status" value="1"/>
</dbReference>
<dbReference type="EMBL" id="PDUD01000010">
    <property type="protein sequence ID" value="PHN07271.1"/>
    <property type="molecule type" value="Genomic_DNA"/>
</dbReference>
<dbReference type="InterPro" id="IPR036237">
    <property type="entry name" value="Xyl_isomerase-like_sf"/>
</dbReference>